<evidence type="ECO:0000256" key="1">
    <source>
        <dbReference type="ARBA" id="ARBA00022527"/>
    </source>
</evidence>
<dbReference type="OrthoDB" id="4062651at2759"/>
<gene>
    <name evidence="8" type="ORF">PPERSA_10791</name>
</gene>
<organism evidence="8 9">
    <name type="scientific">Pseudocohnilembus persalinus</name>
    <name type="common">Ciliate</name>
    <dbReference type="NCBI Taxonomy" id="266149"/>
    <lineage>
        <taxon>Eukaryota</taxon>
        <taxon>Sar</taxon>
        <taxon>Alveolata</taxon>
        <taxon>Ciliophora</taxon>
        <taxon>Intramacronucleata</taxon>
        <taxon>Oligohymenophorea</taxon>
        <taxon>Scuticociliatia</taxon>
        <taxon>Philasterida</taxon>
        <taxon>Pseudocohnilembidae</taxon>
        <taxon>Pseudocohnilembus</taxon>
    </lineage>
</organism>
<dbReference type="GO" id="GO:0004674">
    <property type="term" value="F:protein serine/threonine kinase activity"/>
    <property type="evidence" value="ECO:0007669"/>
    <property type="project" value="UniProtKB-KW"/>
</dbReference>
<dbReference type="OMA" id="QITHEKK"/>
<protein>
    <submittedName>
        <fullName evidence="8">Protein kinase-like domain</fullName>
    </submittedName>
</protein>
<keyword evidence="3" id="KW-0547">Nucleotide-binding</keyword>
<dbReference type="PANTHER" id="PTHR24345">
    <property type="entry name" value="SERINE/THREONINE-PROTEIN KINASE PLK"/>
    <property type="match status" value="1"/>
</dbReference>
<dbReference type="GO" id="GO:0007052">
    <property type="term" value="P:mitotic spindle organization"/>
    <property type="evidence" value="ECO:0007669"/>
    <property type="project" value="TreeGrafter"/>
</dbReference>
<name>A0A0V0QDL2_PSEPJ</name>
<dbReference type="GO" id="GO:0000776">
    <property type="term" value="C:kinetochore"/>
    <property type="evidence" value="ECO:0007669"/>
    <property type="project" value="TreeGrafter"/>
</dbReference>
<feature type="compositionally biased region" description="Low complexity" evidence="6">
    <location>
        <begin position="13"/>
        <end position="37"/>
    </location>
</feature>
<dbReference type="PANTHER" id="PTHR24345:SF0">
    <property type="entry name" value="CELL CYCLE SERINE_THREONINE-PROTEIN KINASE CDC5_MSD2"/>
    <property type="match status" value="1"/>
</dbReference>
<dbReference type="Gene3D" id="1.10.510.10">
    <property type="entry name" value="Transferase(Phosphotransferase) domain 1"/>
    <property type="match status" value="1"/>
</dbReference>
<feature type="domain" description="Protein kinase" evidence="7">
    <location>
        <begin position="53"/>
        <end position="409"/>
    </location>
</feature>
<evidence type="ECO:0000313" key="8">
    <source>
        <dbReference type="EMBL" id="KRX00292.1"/>
    </source>
</evidence>
<reference evidence="8 9" key="1">
    <citation type="journal article" date="2015" name="Sci. Rep.">
        <title>Genome of the facultative scuticociliatosis pathogen Pseudocohnilembus persalinus provides insight into its virulence through horizontal gene transfer.</title>
        <authorList>
            <person name="Xiong J."/>
            <person name="Wang G."/>
            <person name="Cheng J."/>
            <person name="Tian M."/>
            <person name="Pan X."/>
            <person name="Warren A."/>
            <person name="Jiang C."/>
            <person name="Yuan D."/>
            <person name="Miao W."/>
        </authorList>
    </citation>
    <scope>NUCLEOTIDE SEQUENCE [LARGE SCALE GENOMIC DNA]</scope>
    <source>
        <strain evidence="8">36N120E</strain>
    </source>
</reference>
<dbReference type="GO" id="GO:0005524">
    <property type="term" value="F:ATP binding"/>
    <property type="evidence" value="ECO:0007669"/>
    <property type="project" value="UniProtKB-KW"/>
</dbReference>
<dbReference type="PROSITE" id="PS00108">
    <property type="entry name" value="PROTEIN_KINASE_ST"/>
    <property type="match status" value="1"/>
</dbReference>
<dbReference type="InterPro" id="IPR000719">
    <property type="entry name" value="Prot_kinase_dom"/>
</dbReference>
<dbReference type="Pfam" id="PF00069">
    <property type="entry name" value="Pkinase"/>
    <property type="match status" value="2"/>
</dbReference>
<keyword evidence="4 8" id="KW-0418">Kinase</keyword>
<evidence type="ECO:0000256" key="3">
    <source>
        <dbReference type="ARBA" id="ARBA00022741"/>
    </source>
</evidence>
<sequence>MEEEKTNYQQKDQPSNSVLQQQTQQNPQKQSLQTQQPQIALKRIDGSNNSNIYEIFQIITVTNFNESLSENPQKFQNFQNSQKIPQYRPLGLIKKSISHQITHEKKKPSHQKQCHDLFNECQIVQNLSHENIVSFQQYQRNPQECCIIMEKYDLSLANYLLQQKNYPNLEKTRKIFLQILQAVDYLHDSQIAHNDIKLANIFLNLNPLKAVLGDFGFAKKQPVGNAFLQKNQENQINQENQQGFQNEKNQNLSTNQNLQEQAKSWHNRNKLTMAPEMNLLVEQFKAENLNLAGQNLAQKPALSEFSSDLFSFGIILFWAIFRTYPFSISASPCDPIFKNMYQENQGQQKDNIKFWKQPQFAAALGHIKNLENQYEKNKFPQLMDLISRCLEPIPQNRITAKQALNHVWFQE</sequence>
<proteinExistence type="predicted"/>
<dbReference type="GO" id="GO:0000922">
    <property type="term" value="C:spindle pole"/>
    <property type="evidence" value="ECO:0007669"/>
    <property type="project" value="TreeGrafter"/>
</dbReference>
<evidence type="ECO:0000259" key="7">
    <source>
        <dbReference type="PROSITE" id="PS50011"/>
    </source>
</evidence>
<dbReference type="InParanoid" id="A0A0V0QDL2"/>
<keyword evidence="5" id="KW-0067">ATP-binding</keyword>
<feature type="region of interest" description="Disordered" evidence="6">
    <location>
        <begin position="1"/>
        <end position="37"/>
    </location>
</feature>
<dbReference type="AlphaFoldDB" id="A0A0V0QDL2"/>
<comment type="caution">
    <text evidence="8">The sequence shown here is derived from an EMBL/GenBank/DDBJ whole genome shotgun (WGS) entry which is preliminary data.</text>
</comment>
<dbReference type="Gene3D" id="3.30.200.20">
    <property type="entry name" value="Phosphorylase Kinase, domain 1"/>
    <property type="match status" value="1"/>
</dbReference>
<dbReference type="GO" id="GO:0005737">
    <property type="term" value="C:cytoplasm"/>
    <property type="evidence" value="ECO:0007669"/>
    <property type="project" value="TreeGrafter"/>
</dbReference>
<evidence type="ECO:0000256" key="4">
    <source>
        <dbReference type="ARBA" id="ARBA00022777"/>
    </source>
</evidence>
<dbReference type="GO" id="GO:0005634">
    <property type="term" value="C:nucleus"/>
    <property type="evidence" value="ECO:0007669"/>
    <property type="project" value="TreeGrafter"/>
</dbReference>
<dbReference type="InterPro" id="IPR011009">
    <property type="entry name" value="Kinase-like_dom_sf"/>
</dbReference>
<dbReference type="SMART" id="SM00220">
    <property type="entry name" value="S_TKc"/>
    <property type="match status" value="1"/>
</dbReference>
<evidence type="ECO:0000256" key="5">
    <source>
        <dbReference type="ARBA" id="ARBA00022840"/>
    </source>
</evidence>
<evidence type="ECO:0000256" key="2">
    <source>
        <dbReference type="ARBA" id="ARBA00022679"/>
    </source>
</evidence>
<dbReference type="EMBL" id="LDAU01000194">
    <property type="protein sequence ID" value="KRX00292.1"/>
    <property type="molecule type" value="Genomic_DNA"/>
</dbReference>
<evidence type="ECO:0000313" key="9">
    <source>
        <dbReference type="Proteomes" id="UP000054937"/>
    </source>
</evidence>
<evidence type="ECO:0000256" key="6">
    <source>
        <dbReference type="SAM" id="MobiDB-lite"/>
    </source>
</evidence>
<keyword evidence="9" id="KW-1185">Reference proteome</keyword>
<dbReference type="CDD" id="cd00180">
    <property type="entry name" value="PKc"/>
    <property type="match status" value="1"/>
</dbReference>
<dbReference type="InterPro" id="IPR008271">
    <property type="entry name" value="Ser/Thr_kinase_AS"/>
</dbReference>
<dbReference type="SUPFAM" id="SSF56112">
    <property type="entry name" value="Protein kinase-like (PK-like)"/>
    <property type="match status" value="1"/>
</dbReference>
<keyword evidence="2" id="KW-0808">Transferase</keyword>
<dbReference type="Proteomes" id="UP000054937">
    <property type="component" value="Unassembled WGS sequence"/>
</dbReference>
<keyword evidence="1" id="KW-0723">Serine/threonine-protein kinase</keyword>
<accession>A0A0V0QDL2</accession>
<dbReference type="PROSITE" id="PS50011">
    <property type="entry name" value="PROTEIN_KINASE_DOM"/>
    <property type="match status" value="1"/>
</dbReference>